<accession>R0IHH6</accession>
<keyword evidence="3" id="KW-1185">Reference proteome</keyword>
<feature type="domain" description="F-box" evidence="1">
    <location>
        <begin position="1"/>
        <end position="47"/>
    </location>
</feature>
<dbReference type="PANTHER" id="PTHR47993">
    <property type="entry name" value="OS09G0372900 PROTEIN-RELATED"/>
    <property type="match status" value="1"/>
</dbReference>
<dbReference type="InterPro" id="IPR017451">
    <property type="entry name" value="F-box-assoc_interact_dom"/>
</dbReference>
<dbReference type="Gene3D" id="1.20.1280.50">
    <property type="match status" value="1"/>
</dbReference>
<dbReference type="KEGG" id="crb:17898634"/>
<dbReference type="OrthoDB" id="1023685at2759"/>
<sequence length="374" mass="42874">MAHEDTLPYDLIEETLSRVPPKSLVRFRAVSKQWNTLIDDKTFINNHKTTFRFILATKSKFYSVSITPKIQVRELTLDIPGFESYIPKTFFECNGFLGCGMDYKGVVLLNPWLRQTRWIELVKANQRVTCNGIGYEYGNGSLLENGYKTLLCCYKDPELTNKVWQIHDFASNEVKDSMLKAVGSSEAEKSVYLQSTSVSLNGTLYWVASYQMNDSSMFLLSFNFSVEKFDKLSDLPVPYRDNRDILVLSLYKGDRFSLLKQCHLTKKIEIWVTKNVVTRNWRGGDGEWMNFMEVSTPNLPDLLRPSYFIDGKKLVVCSCDGTGQAWIYVMGDKKLITKTQIDPMVDLWPLHCAYFPSLVSVPRGQREEAGALQV</sequence>
<dbReference type="SMART" id="SM00256">
    <property type="entry name" value="FBOX"/>
    <property type="match status" value="1"/>
</dbReference>
<evidence type="ECO:0000313" key="3">
    <source>
        <dbReference type="Proteomes" id="UP000029121"/>
    </source>
</evidence>
<protein>
    <recommendedName>
        <fullName evidence="1">F-box domain-containing protein</fullName>
    </recommendedName>
</protein>
<dbReference type="InterPro" id="IPR006527">
    <property type="entry name" value="F-box-assoc_dom_typ1"/>
</dbReference>
<name>R0IHH6_9BRAS</name>
<dbReference type="Pfam" id="PF07734">
    <property type="entry name" value="FBA_1"/>
    <property type="match status" value="1"/>
</dbReference>
<dbReference type="EMBL" id="KB870805">
    <property type="protein sequence ID" value="EOA37860.1"/>
    <property type="molecule type" value="Genomic_DNA"/>
</dbReference>
<dbReference type="PANTHER" id="PTHR47993:SF181">
    <property type="entry name" value="F-BOX ONLY PROTEIN 10-RELATED"/>
    <property type="match status" value="1"/>
</dbReference>
<dbReference type="AlphaFoldDB" id="R0IHH6"/>
<dbReference type="NCBIfam" id="TIGR01640">
    <property type="entry name" value="F_box_assoc_1"/>
    <property type="match status" value="1"/>
</dbReference>
<dbReference type="CDD" id="cd22157">
    <property type="entry name" value="F-box_AtFBW1-like"/>
    <property type="match status" value="1"/>
</dbReference>
<dbReference type="Pfam" id="PF00646">
    <property type="entry name" value="F-box"/>
    <property type="match status" value="1"/>
</dbReference>
<dbReference type="Proteomes" id="UP000029121">
    <property type="component" value="Unassembled WGS sequence"/>
</dbReference>
<evidence type="ECO:0000313" key="2">
    <source>
        <dbReference type="EMBL" id="EOA37860.1"/>
    </source>
</evidence>
<dbReference type="InterPro" id="IPR001810">
    <property type="entry name" value="F-box_dom"/>
</dbReference>
<reference evidence="3" key="1">
    <citation type="journal article" date="2013" name="Nat. Genet.">
        <title>The Capsella rubella genome and the genomic consequences of rapid mating system evolution.</title>
        <authorList>
            <person name="Slotte T."/>
            <person name="Hazzouri K.M."/>
            <person name="Agren J.A."/>
            <person name="Koenig D."/>
            <person name="Maumus F."/>
            <person name="Guo Y.L."/>
            <person name="Steige K."/>
            <person name="Platts A.E."/>
            <person name="Escobar J.S."/>
            <person name="Newman L.K."/>
            <person name="Wang W."/>
            <person name="Mandakova T."/>
            <person name="Vello E."/>
            <person name="Smith L.M."/>
            <person name="Henz S.R."/>
            <person name="Steffen J."/>
            <person name="Takuno S."/>
            <person name="Brandvain Y."/>
            <person name="Coop G."/>
            <person name="Andolfatto P."/>
            <person name="Hu T.T."/>
            <person name="Blanchette M."/>
            <person name="Clark R.M."/>
            <person name="Quesneville H."/>
            <person name="Nordborg M."/>
            <person name="Gaut B.S."/>
            <person name="Lysak M.A."/>
            <person name="Jenkins J."/>
            <person name="Grimwood J."/>
            <person name="Chapman J."/>
            <person name="Prochnik S."/>
            <person name="Shu S."/>
            <person name="Rokhsar D."/>
            <person name="Schmutz J."/>
            <person name="Weigel D."/>
            <person name="Wright S.I."/>
        </authorList>
    </citation>
    <scope>NUCLEOTIDE SEQUENCE [LARGE SCALE GENOMIC DNA]</scope>
    <source>
        <strain evidence="3">cv. Monte Gargano</strain>
    </source>
</reference>
<gene>
    <name evidence="2" type="ORF">CARUB_v10011457mg</name>
</gene>
<dbReference type="SUPFAM" id="SSF81383">
    <property type="entry name" value="F-box domain"/>
    <property type="match status" value="1"/>
</dbReference>
<evidence type="ECO:0000259" key="1">
    <source>
        <dbReference type="PROSITE" id="PS50181"/>
    </source>
</evidence>
<proteinExistence type="predicted"/>
<organism evidence="2 3">
    <name type="scientific">Capsella rubella</name>
    <dbReference type="NCBI Taxonomy" id="81985"/>
    <lineage>
        <taxon>Eukaryota</taxon>
        <taxon>Viridiplantae</taxon>
        <taxon>Streptophyta</taxon>
        <taxon>Embryophyta</taxon>
        <taxon>Tracheophyta</taxon>
        <taxon>Spermatophyta</taxon>
        <taxon>Magnoliopsida</taxon>
        <taxon>eudicotyledons</taxon>
        <taxon>Gunneridae</taxon>
        <taxon>Pentapetalae</taxon>
        <taxon>rosids</taxon>
        <taxon>malvids</taxon>
        <taxon>Brassicales</taxon>
        <taxon>Brassicaceae</taxon>
        <taxon>Camelineae</taxon>
        <taxon>Capsella</taxon>
    </lineage>
</organism>
<dbReference type="InterPro" id="IPR036047">
    <property type="entry name" value="F-box-like_dom_sf"/>
</dbReference>
<dbReference type="PROSITE" id="PS50181">
    <property type="entry name" value="FBOX"/>
    <property type="match status" value="1"/>
</dbReference>
<dbReference type="InterPro" id="IPR050233">
    <property type="entry name" value="A_thaliana_F-box"/>
</dbReference>